<dbReference type="InterPro" id="IPR020843">
    <property type="entry name" value="ER"/>
</dbReference>
<feature type="domain" description="Enoyl reductase (ER)" evidence="1">
    <location>
        <begin position="10"/>
        <end position="328"/>
    </location>
</feature>
<reference evidence="2 3" key="1">
    <citation type="submission" date="2019-01" db="EMBL/GenBank/DDBJ databases">
        <authorList>
            <person name="Chen W.-M."/>
        </authorList>
    </citation>
    <scope>NUCLEOTIDE SEQUENCE [LARGE SCALE GENOMIC DNA]</scope>
    <source>
        <strain evidence="2 3">CCP-7</strain>
    </source>
</reference>
<gene>
    <name evidence="2" type="ORF">EOD43_13200</name>
</gene>
<dbReference type="OrthoDB" id="4190732at2"/>
<dbReference type="InterPro" id="IPR013149">
    <property type="entry name" value="ADH-like_C"/>
</dbReference>
<dbReference type="InterPro" id="IPR011032">
    <property type="entry name" value="GroES-like_sf"/>
</dbReference>
<dbReference type="Gene3D" id="3.90.180.10">
    <property type="entry name" value="Medium-chain alcohol dehydrogenases, catalytic domain"/>
    <property type="match status" value="1"/>
</dbReference>
<evidence type="ECO:0000259" key="1">
    <source>
        <dbReference type="SMART" id="SM00829"/>
    </source>
</evidence>
<dbReference type="InterPro" id="IPR036291">
    <property type="entry name" value="NAD(P)-bd_dom_sf"/>
</dbReference>
<keyword evidence="3" id="KW-1185">Reference proteome</keyword>
<name>A0A437MAT0_9SPHN</name>
<dbReference type="CDD" id="cd08241">
    <property type="entry name" value="QOR1"/>
    <property type="match status" value="1"/>
</dbReference>
<dbReference type="Pfam" id="PF08240">
    <property type="entry name" value="ADH_N"/>
    <property type="match status" value="1"/>
</dbReference>
<organism evidence="2 3">
    <name type="scientific">Sphingomonas crocodyli</name>
    <dbReference type="NCBI Taxonomy" id="1979270"/>
    <lineage>
        <taxon>Bacteria</taxon>
        <taxon>Pseudomonadati</taxon>
        <taxon>Pseudomonadota</taxon>
        <taxon>Alphaproteobacteria</taxon>
        <taxon>Sphingomonadales</taxon>
        <taxon>Sphingomonadaceae</taxon>
        <taxon>Sphingomonas</taxon>
    </lineage>
</organism>
<dbReference type="SMART" id="SM00829">
    <property type="entry name" value="PKS_ER"/>
    <property type="match status" value="1"/>
</dbReference>
<comment type="caution">
    <text evidence="2">The sequence shown here is derived from an EMBL/GenBank/DDBJ whole genome shotgun (WGS) entry which is preliminary data.</text>
</comment>
<dbReference type="Pfam" id="PF00107">
    <property type="entry name" value="ADH_zinc_N"/>
    <property type="match status" value="1"/>
</dbReference>
<dbReference type="SUPFAM" id="SSF50129">
    <property type="entry name" value="GroES-like"/>
    <property type="match status" value="1"/>
</dbReference>
<accession>A0A437MAT0</accession>
<protein>
    <submittedName>
        <fullName evidence="2">NADPH:quinone oxidoreductase family protein</fullName>
    </submittedName>
</protein>
<dbReference type="InterPro" id="IPR013154">
    <property type="entry name" value="ADH-like_N"/>
</dbReference>
<dbReference type="InterPro" id="IPR051397">
    <property type="entry name" value="Zn-ADH-like_protein"/>
</dbReference>
<sequence>MRRLTSHAAGGPETLVLDDAPDPVAGADEVLVRVAACSINYPDSLIIEDKYQYKPERPFAPGCEISGVIEAVGAGVTALKPGDRVMAMTGWGGLADRIVVPAGHAWTIPDAMPFDHGASFIMTYGTAYHALVQRAAAKPGETLLVLGAAGGVGLAAVEIGAALGLRVLAGVSSEAKLRVAKDHGAADGFVYPRGPFDKDGKRALASQVKAICPEGIDMVIDPVGGELTEAAVRGLSWGGRLLIVGFPAGIAAIPANLLLLKGASAVGVFFGHFTEVEPEVNAANMAALLDLYSAGKLRPLVSARYPLERGGDAIAALSDPATHGKIVVEMA</sequence>
<dbReference type="SUPFAM" id="SSF51735">
    <property type="entry name" value="NAD(P)-binding Rossmann-fold domains"/>
    <property type="match status" value="1"/>
</dbReference>
<dbReference type="Gene3D" id="3.40.50.720">
    <property type="entry name" value="NAD(P)-binding Rossmann-like Domain"/>
    <property type="match status" value="1"/>
</dbReference>
<dbReference type="AlphaFoldDB" id="A0A437MAT0"/>
<dbReference type="Proteomes" id="UP000282971">
    <property type="component" value="Unassembled WGS sequence"/>
</dbReference>
<dbReference type="PANTHER" id="PTHR43677:SF4">
    <property type="entry name" value="QUINONE OXIDOREDUCTASE-LIKE PROTEIN 2"/>
    <property type="match status" value="1"/>
</dbReference>
<dbReference type="PANTHER" id="PTHR43677">
    <property type="entry name" value="SHORT-CHAIN DEHYDROGENASE/REDUCTASE"/>
    <property type="match status" value="1"/>
</dbReference>
<proteinExistence type="predicted"/>
<dbReference type="RefSeq" id="WP_127744317.1">
    <property type="nucleotide sequence ID" value="NZ_SACN01000001.1"/>
</dbReference>
<evidence type="ECO:0000313" key="2">
    <source>
        <dbReference type="EMBL" id="RVT94742.1"/>
    </source>
</evidence>
<evidence type="ECO:0000313" key="3">
    <source>
        <dbReference type="Proteomes" id="UP000282971"/>
    </source>
</evidence>
<dbReference type="EMBL" id="SACN01000001">
    <property type="protein sequence ID" value="RVT94742.1"/>
    <property type="molecule type" value="Genomic_DNA"/>
</dbReference>
<dbReference type="GO" id="GO:0016491">
    <property type="term" value="F:oxidoreductase activity"/>
    <property type="evidence" value="ECO:0007669"/>
    <property type="project" value="InterPro"/>
</dbReference>